<organism evidence="6 7">
    <name type="scientific">Oldenlandia corymbosa var. corymbosa</name>
    <dbReference type="NCBI Taxonomy" id="529605"/>
    <lineage>
        <taxon>Eukaryota</taxon>
        <taxon>Viridiplantae</taxon>
        <taxon>Streptophyta</taxon>
        <taxon>Embryophyta</taxon>
        <taxon>Tracheophyta</taxon>
        <taxon>Spermatophyta</taxon>
        <taxon>Magnoliopsida</taxon>
        <taxon>eudicotyledons</taxon>
        <taxon>Gunneridae</taxon>
        <taxon>Pentapetalae</taxon>
        <taxon>asterids</taxon>
        <taxon>lamiids</taxon>
        <taxon>Gentianales</taxon>
        <taxon>Rubiaceae</taxon>
        <taxon>Rubioideae</taxon>
        <taxon>Spermacoceae</taxon>
        <taxon>Hedyotis-Oldenlandia complex</taxon>
        <taxon>Oldenlandia</taxon>
    </lineage>
</organism>
<feature type="compositionally biased region" description="Basic and acidic residues" evidence="5">
    <location>
        <begin position="363"/>
        <end position="375"/>
    </location>
</feature>
<keyword evidence="4" id="KW-0539">Nucleus</keyword>
<comment type="similarity">
    <text evidence="2">Belongs to the actin family. ARP5 subfamily.</text>
</comment>
<feature type="region of interest" description="Disordered" evidence="5">
    <location>
        <begin position="459"/>
        <end position="486"/>
    </location>
</feature>
<dbReference type="Pfam" id="PF00022">
    <property type="entry name" value="Actin"/>
    <property type="match status" value="2"/>
</dbReference>
<keyword evidence="7" id="KW-1185">Reference proteome</keyword>
<evidence type="ECO:0000256" key="1">
    <source>
        <dbReference type="ARBA" id="ARBA00004123"/>
    </source>
</evidence>
<dbReference type="Proteomes" id="UP001161247">
    <property type="component" value="Chromosome 1"/>
</dbReference>
<dbReference type="FunFam" id="3.90.640.10:FF:000034">
    <property type="entry name" value="Actin-related protein 5"/>
    <property type="match status" value="1"/>
</dbReference>
<evidence type="ECO:0000313" key="6">
    <source>
        <dbReference type="EMBL" id="CAI9092377.1"/>
    </source>
</evidence>
<dbReference type="GO" id="GO:0005634">
    <property type="term" value="C:nucleus"/>
    <property type="evidence" value="ECO:0007669"/>
    <property type="project" value="UniProtKB-SubCell"/>
</dbReference>
<dbReference type="EMBL" id="OX459118">
    <property type="protein sequence ID" value="CAI9092377.1"/>
    <property type="molecule type" value="Genomic_DNA"/>
</dbReference>
<protein>
    <recommendedName>
        <fullName evidence="3">Actin-related protein 5</fullName>
    </recommendedName>
</protein>
<evidence type="ECO:0000256" key="4">
    <source>
        <dbReference type="ARBA" id="ARBA00023242"/>
    </source>
</evidence>
<dbReference type="SUPFAM" id="SSF53067">
    <property type="entry name" value="Actin-like ATPase domain"/>
    <property type="match status" value="2"/>
</dbReference>
<dbReference type="GO" id="GO:0030029">
    <property type="term" value="P:actin filament-based process"/>
    <property type="evidence" value="ECO:0007669"/>
    <property type="project" value="UniProtKB-ARBA"/>
</dbReference>
<dbReference type="CDD" id="cd10211">
    <property type="entry name" value="ASKHA_NBD_Arp5"/>
    <property type="match status" value="1"/>
</dbReference>
<sequence length="717" mass="82193">MPFISQIERQSDYSRFSSSTPIVIDNGGSYFRIGWAGEDDPRVVFRNIVQRPRHKTTGETVTVVGDHNPALLRYFDCTRSGPRSAFDGNVVYQFEIMEYILDFGFDRLGADQSQIDHPVLINECPCNPNQSRCRMAELLFESYGVSSIAYGVDAAFSYKYNQKKGICASNGLAICSGFMSSHAIPFVNGEPVFEACCRTNVGGYHVTDYLKQLLSLKYPHHSTKLTWEKVEDLKMENCYIAPDYASEVKIFQKGDKEAEEKTRCWQLPWTPAPVEEQPSEEEIARKAERKERQGQRLREMAEAKRTSRINELENEIRGLDFLVKQLEHVPENDVPAFLRDTGYASKQEIESNLAKATQSLRKAKGEQVENEEKGDTSNAEKYNLLHVPDEMLTSEQLRDKKRQLFLKSTAEARQRAKQRKLEQELEREKQMKLEEAKRLENPELYLDLLRAKYQELSEKVEQRKRQKTNGNNTNGKQNGSGGVGRGERLNAAQRERMRLLASAAFDRGKGEDTFGRDDEDWQLYKLMSRDNNDDEDDNEADLARVSARLREIDPTFVPKSETGSPAEPPGFRPLTKEDFQILMGVERFRCPEVLFHPNLIGIEQAGLGEMAGISLRRLPSNDEALEERITKSIFLTGGSCQYPGMIERLETEIRMLRPCGSAINIVRAYDPILDAWRGASQYASDMQLFQQQTFSRDDYFEKGEDWLRGYKFRYTLT</sequence>
<dbReference type="Gene3D" id="3.30.420.40">
    <property type="match status" value="2"/>
</dbReference>
<gene>
    <name evidence="6" type="ORF">OLC1_LOCUS4059</name>
</gene>
<feature type="region of interest" description="Disordered" evidence="5">
    <location>
        <begin position="274"/>
        <end position="302"/>
    </location>
</feature>
<feature type="compositionally biased region" description="Basic and acidic residues" evidence="5">
    <location>
        <begin position="282"/>
        <end position="302"/>
    </location>
</feature>
<dbReference type="Gene3D" id="3.90.640.10">
    <property type="entry name" value="Actin, Chain A, domain 4"/>
    <property type="match status" value="1"/>
</dbReference>
<evidence type="ECO:0000256" key="2">
    <source>
        <dbReference type="ARBA" id="ARBA00006021"/>
    </source>
</evidence>
<evidence type="ECO:0000256" key="3">
    <source>
        <dbReference type="ARBA" id="ARBA00021612"/>
    </source>
</evidence>
<name>A0AAV1CAF2_OLDCO</name>
<proteinExistence type="inferred from homology"/>
<dbReference type="SMART" id="SM00268">
    <property type="entry name" value="ACTIN"/>
    <property type="match status" value="1"/>
</dbReference>
<accession>A0AAV1CAF2</accession>
<comment type="subcellular location">
    <subcellularLocation>
        <location evidence="1">Nucleus</location>
    </subcellularLocation>
</comment>
<evidence type="ECO:0000256" key="5">
    <source>
        <dbReference type="SAM" id="MobiDB-lite"/>
    </source>
</evidence>
<dbReference type="FunFam" id="3.30.420.40:FF:000058">
    <property type="entry name" value="Putative actin-related protein 5"/>
    <property type="match status" value="1"/>
</dbReference>
<dbReference type="InterPro" id="IPR004000">
    <property type="entry name" value="Actin"/>
</dbReference>
<dbReference type="AlphaFoldDB" id="A0AAV1CAF2"/>
<evidence type="ECO:0000313" key="7">
    <source>
        <dbReference type="Proteomes" id="UP001161247"/>
    </source>
</evidence>
<dbReference type="FunFam" id="3.30.420.40:FF:000347">
    <property type="entry name" value="actin-related protein 5"/>
    <property type="match status" value="1"/>
</dbReference>
<dbReference type="PANTHER" id="PTHR11937">
    <property type="entry name" value="ACTIN"/>
    <property type="match status" value="1"/>
</dbReference>
<dbReference type="InterPro" id="IPR043129">
    <property type="entry name" value="ATPase_NBD"/>
</dbReference>
<feature type="compositionally biased region" description="Low complexity" evidence="5">
    <location>
        <begin position="468"/>
        <end position="477"/>
    </location>
</feature>
<dbReference type="FunFam" id="3.30.420.40:FF:000048">
    <property type="entry name" value="ARP5 actin-related protein 5 homolog"/>
    <property type="match status" value="1"/>
</dbReference>
<feature type="region of interest" description="Disordered" evidence="5">
    <location>
        <begin position="358"/>
        <end position="380"/>
    </location>
</feature>
<reference evidence="6" key="1">
    <citation type="submission" date="2023-03" db="EMBL/GenBank/DDBJ databases">
        <authorList>
            <person name="Julca I."/>
        </authorList>
    </citation>
    <scope>NUCLEOTIDE SEQUENCE</scope>
</reference>